<keyword evidence="1" id="KW-0812">Transmembrane</keyword>
<feature type="transmembrane region" description="Helical" evidence="1">
    <location>
        <begin position="56"/>
        <end position="75"/>
    </location>
</feature>
<reference evidence="2 3" key="1">
    <citation type="submission" date="2015-05" db="EMBL/GenBank/DDBJ databases">
        <title>Photobacterium galathea sp. nov.</title>
        <authorList>
            <person name="Machado H."/>
            <person name="Gram L."/>
        </authorList>
    </citation>
    <scope>NUCLEOTIDE SEQUENCE [LARGE SCALE GENOMIC DNA]</scope>
    <source>
        <strain evidence="2 3">CGMCC 1.12159</strain>
    </source>
</reference>
<dbReference type="PATRIC" id="fig|1195763.3.peg.4048"/>
<gene>
    <name evidence="2" type="ORF">ABT56_18940</name>
</gene>
<feature type="transmembrane region" description="Helical" evidence="1">
    <location>
        <begin position="25"/>
        <end position="44"/>
    </location>
</feature>
<dbReference type="STRING" id="1195763.ABT56_18940"/>
<proteinExistence type="predicted"/>
<evidence type="ECO:0000256" key="1">
    <source>
        <dbReference type="SAM" id="Phobius"/>
    </source>
</evidence>
<dbReference type="Proteomes" id="UP000036097">
    <property type="component" value="Unassembled WGS sequence"/>
</dbReference>
<accession>A0A0J1GV58</accession>
<keyword evidence="1" id="KW-1133">Transmembrane helix</keyword>
<dbReference type="EMBL" id="LDOT01000032">
    <property type="protein sequence ID" value="KLV03511.1"/>
    <property type="molecule type" value="Genomic_DNA"/>
</dbReference>
<protein>
    <submittedName>
        <fullName evidence="2">Uncharacterized protein</fullName>
    </submittedName>
</protein>
<name>A0A0J1GV58_9GAMM</name>
<keyword evidence="1" id="KW-0472">Membrane</keyword>
<keyword evidence="3" id="KW-1185">Reference proteome</keyword>
<dbReference type="RefSeq" id="WP_047880473.1">
    <property type="nucleotide sequence ID" value="NZ_LDOT01000032.1"/>
</dbReference>
<comment type="caution">
    <text evidence="2">The sequence shown here is derived from an EMBL/GenBank/DDBJ whole genome shotgun (WGS) entry which is preliminary data.</text>
</comment>
<evidence type="ECO:0000313" key="3">
    <source>
        <dbReference type="Proteomes" id="UP000036097"/>
    </source>
</evidence>
<dbReference type="AlphaFoldDB" id="A0A0J1GV58"/>
<sequence>MQYNKINAGKWLIDFFSTNGGKAIALFYITVSLLVSGLVIFSWFNTGSITIEEARPVVIIILPIIICLFLMKSELNSK</sequence>
<evidence type="ECO:0000313" key="2">
    <source>
        <dbReference type="EMBL" id="KLV03511.1"/>
    </source>
</evidence>
<organism evidence="2 3">
    <name type="scientific">Photobacterium aquae</name>
    <dbReference type="NCBI Taxonomy" id="1195763"/>
    <lineage>
        <taxon>Bacteria</taxon>
        <taxon>Pseudomonadati</taxon>
        <taxon>Pseudomonadota</taxon>
        <taxon>Gammaproteobacteria</taxon>
        <taxon>Vibrionales</taxon>
        <taxon>Vibrionaceae</taxon>
        <taxon>Photobacterium</taxon>
    </lineage>
</organism>